<organism evidence="2 3">
    <name type="scientific">Paractinoplanes atraurantiacus</name>
    <dbReference type="NCBI Taxonomy" id="1036182"/>
    <lineage>
        <taxon>Bacteria</taxon>
        <taxon>Bacillati</taxon>
        <taxon>Actinomycetota</taxon>
        <taxon>Actinomycetes</taxon>
        <taxon>Micromonosporales</taxon>
        <taxon>Micromonosporaceae</taxon>
        <taxon>Paractinoplanes</taxon>
    </lineage>
</organism>
<accession>A0A285H315</accession>
<dbReference type="EMBL" id="OBDY01000003">
    <property type="protein sequence ID" value="SNY30162.1"/>
    <property type="molecule type" value="Genomic_DNA"/>
</dbReference>
<reference evidence="3" key="1">
    <citation type="submission" date="2017-09" db="EMBL/GenBank/DDBJ databases">
        <authorList>
            <person name="Varghese N."/>
            <person name="Submissions S."/>
        </authorList>
    </citation>
    <scope>NUCLEOTIDE SEQUENCE [LARGE SCALE GENOMIC DNA]</scope>
    <source>
        <strain evidence="3">CGMCC 4.6857</strain>
    </source>
</reference>
<protein>
    <submittedName>
        <fullName evidence="2">Uncharacterized protein</fullName>
    </submittedName>
</protein>
<evidence type="ECO:0000256" key="1">
    <source>
        <dbReference type="SAM" id="MobiDB-lite"/>
    </source>
</evidence>
<name>A0A285H315_9ACTN</name>
<proteinExistence type="predicted"/>
<evidence type="ECO:0000313" key="2">
    <source>
        <dbReference type="EMBL" id="SNY30162.1"/>
    </source>
</evidence>
<dbReference type="RefSeq" id="WP_218854326.1">
    <property type="nucleotide sequence ID" value="NZ_OBDY01000003.1"/>
</dbReference>
<sequence>MAPVSIWIVAAKIRARRRPGPARAGGRGRTGRSRPAGPLTNGQVAVWFHEEEVIEADTRFDNLDVFVWHMVRHRAVRKGVLSRDDVEADFAALGQDGAKILFS</sequence>
<keyword evidence="3" id="KW-1185">Reference proteome</keyword>
<gene>
    <name evidence="2" type="ORF">SAMN05421748_103359</name>
</gene>
<dbReference type="Proteomes" id="UP000219612">
    <property type="component" value="Unassembled WGS sequence"/>
</dbReference>
<evidence type="ECO:0000313" key="3">
    <source>
        <dbReference type="Proteomes" id="UP000219612"/>
    </source>
</evidence>
<dbReference type="AlphaFoldDB" id="A0A285H315"/>
<feature type="region of interest" description="Disordered" evidence="1">
    <location>
        <begin position="16"/>
        <end position="39"/>
    </location>
</feature>